<proteinExistence type="predicted"/>
<dbReference type="EnsemblMetazoa" id="G20036.2">
    <property type="protein sequence ID" value="G20036.2:cds"/>
    <property type="gene ID" value="G20036"/>
</dbReference>
<sequence length="412" mass="48870">MEDCDHAYNPKRRLVQNSKKKVCPLTGEENTKCSPHHKRTIVANLKGDLRIRHLKNIDHRFYVQFPEVKDHRNHLKGEVSRILQPIDKQLSDYIKKVVTEHGVTSTLKMKLLLEVFLRQSQYIFHNAPMPPKHNKRFWPSLKDIYNHMAAQFLKLRDSRVDQKSVVDIVEEQKQLHPNERFYIRIKKDKEPDSDIDVPYENVLLDEDFIIRNGRKNMALNKFLYRPIAGSITVEEFDIAKTKLQESQFFTANNRFSRWFESRWLNKHKRWVQAFRHKRLNTSVNTSNGVERQNKSLKYEYLDTKKAKSLCHLLTVLWNDFYPVTYQRYVIQNLSAAEEAKTYSACIPDFSRNRPTNVVKHCFRRWEESINITPDDIDQLDDRHFLVKSQTPGSPQFYSLNFSSTQFPVPSCD</sequence>
<reference evidence="1" key="1">
    <citation type="submission" date="2022-08" db="UniProtKB">
        <authorList>
            <consortium name="EnsemblMetazoa"/>
        </authorList>
    </citation>
    <scope>IDENTIFICATION</scope>
    <source>
        <strain evidence="1">05x7-T-G4-1.051#20</strain>
    </source>
</reference>
<dbReference type="Proteomes" id="UP000005408">
    <property type="component" value="Unassembled WGS sequence"/>
</dbReference>
<dbReference type="GO" id="GO:0003700">
    <property type="term" value="F:DNA-binding transcription factor activity"/>
    <property type="evidence" value="ECO:0007669"/>
    <property type="project" value="InterPro"/>
</dbReference>
<protein>
    <submittedName>
        <fullName evidence="1">Uncharacterized protein</fullName>
    </submittedName>
</protein>
<dbReference type="InterPro" id="IPR029309">
    <property type="entry name" value="CaRF"/>
</dbReference>
<evidence type="ECO:0000313" key="1">
    <source>
        <dbReference type="EnsemblMetazoa" id="G20036.2:cds"/>
    </source>
</evidence>
<keyword evidence="2" id="KW-1185">Reference proteome</keyword>
<dbReference type="Pfam" id="PF15299">
    <property type="entry name" value="ALS2CR8"/>
    <property type="match status" value="1"/>
</dbReference>
<organism evidence="1 2">
    <name type="scientific">Magallana gigas</name>
    <name type="common">Pacific oyster</name>
    <name type="synonym">Crassostrea gigas</name>
    <dbReference type="NCBI Taxonomy" id="29159"/>
    <lineage>
        <taxon>Eukaryota</taxon>
        <taxon>Metazoa</taxon>
        <taxon>Spiralia</taxon>
        <taxon>Lophotrochozoa</taxon>
        <taxon>Mollusca</taxon>
        <taxon>Bivalvia</taxon>
        <taxon>Autobranchia</taxon>
        <taxon>Pteriomorphia</taxon>
        <taxon>Ostreida</taxon>
        <taxon>Ostreoidea</taxon>
        <taxon>Ostreidae</taxon>
        <taxon>Magallana</taxon>
    </lineage>
</organism>
<dbReference type="PANTHER" id="PTHR47456">
    <property type="entry name" value="PHD-TYPE DOMAIN-CONTAINING PROTEIN"/>
    <property type="match status" value="1"/>
</dbReference>
<name>A0A8W8JRS3_MAGGI</name>
<accession>A0A8W8JRS3</accession>
<evidence type="ECO:0000313" key="2">
    <source>
        <dbReference type="Proteomes" id="UP000005408"/>
    </source>
</evidence>
<dbReference type="PANTHER" id="PTHR47456:SF5">
    <property type="match status" value="1"/>
</dbReference>
<dbReference type="AlphaFoldDB" id="A0A8W8JRS3"/>